<sequence>KEQKEPVLLALFDWEKAYRQIPTAPNQWPYLMVRDFNDGLLLDTRITFGGVAGCGSFGRPADAWKKIMMHEFEVLTIFCWVDNNLFIKKMDSPALMTDVVKRSNKLGVKTNKEKYSPFLEEQKFLGFIWNGKDKTVRLTFPRRTKVPRLHMEWEGQDSTATRKEAH</sequence>
<dbReference type="Proteomes" id="UP000005240">
    <property type="component" value="Unassembled WGS sequence"/>
</dbReference>
<dbReference type="InterPro" id="IPR043502">
    <property type="entry name" value="DNA/RNA_pol_sf"/>
</dbReference>
<reference evidence="2 3" key="3">
    <citation type="journal article" date="2017" name="G3 (Bethesda)">
        <title>Comparative analysis highlights variable genome content of wheat rusts and divergence of the mating loci.</title>
        <authorList>
            <person name="Cuomo C.A."/>
            <person name="Bakkeren G."/>
            <person name="Khalil H.B."/>
            <person name="Panwar V."/>
            <person name="Joly D."/>
            <person name="Linning R."/>
            <person name="Sakthikumar S."/>
            <person name="Song X."/>
            <person name="Adiconis X."/>
            <person name="Fan L."/>
            <person name="Goldberg J.M."/>
            <person name="Levin J.Z."/>
            <person name="Young S."/>
            <person name="Zeng Q."/>
            <person name="Anikster Y."/>
            <person name="Bruce M."/>
            <person name="Wang M."/>
            <person name="Yin C."/>
            <person name="McCallum B."/>
            <person name="Szabo L.J."/>
            <person name="Hulbert S."/>
            <person name="Chen X."/>
            <person name="Fellers J.P."/>
        </authorList>
    </citation>
    <scope>NUCLEOTIDE SEQUENCE</scope>
    <source>
        <strain evidence="2">isolate 1-1 / race 1 (BBBD)</strain>
        <strain evidence="3">Isolate 1-1 / race 1 (BBBD)</strain>
    </source>
</reference>
<dbReference type="OrthoDB" id="2503698at2759"/>
<evidence type="ECO:0000313" key="1">
    <source>
        <dbReference type="EMBL" id="OAV98460.1"/>
    </source>
</evidence>
<protein>
    <recommendedName>
        <fullName evidence="4">Reverse transcriptase domain-containing protein</fullName>
    </recommendedName>
</protein>
<gene>
    <name evidence="1" type="ORF">PTTG_11303</name>
</gene>
<dbReference type="VEuPathDB" id="FungiDB:PTTG_11303"/>
<evidence type="ECO:0000313" key="3">
    <source>
        <dbReference type="Proteomes" id="UP000005240"/>
    </source>
</evidence>
<dbReference type="AlphaFoldDB" id="A0A180H0D1"/>
<dbReference type="PANTHER" id="PTHR33050">
    <property type="entry name" value="REVERSE TRANSCRIPTASE DOMAIN-CONTAINING PROTEIN"/>
    <property type="match status" value="1"/>
</dbReference>
<accession>A0A180H0D1</accession>
<name>A0A180H0D1_PUCT1</name>
<dbReference type="PANTHER" id="PTHR33050:SF7">
    <property type="entry name" value="RIBONUCLEASE H"/>
    <property type="match status" value="1"/>
</dbReference>
<dbReference type="InterPro" id="IPR052055">
    <property type="entry name" value="Hepadnavirus_pol/RT"/>
</dbReference>
<organism evidence="1">
    <name type="scientific">Puccinia triticina (isolate 1-1 / race 1 (BBBD))</name>
    <name type="common">Brown leaf rust fungus</name>
    <dbReference type="NCBI Taxonomy" id="630390"/>
    <lineage>
        <taxon>Eukaryota</taxon>
        <taxon>Fungi</taxon>
        <taxon>Dikarya</taxon>
        <taxon>Basidiomycota</taxon>
        <taxon>Pucciniomycotina</taxon>
        <taxon>Pucciniomycetes</taxon>
        <taxon>Pucciniales</taxon>
        <taxon>Pucciniaceae</taxon>
        <taxon>Puccinia</taxon>
    </lineage>
</organism>
<reference evidence="1" key="2">
    <citation type="submission" date="2016-05" db="EMBL/GenBank/DDBJ databases">
        <title>Comparative analysis highlights variable genome content of wheat rusts and divergence of the mating loci.</title>
        <authorList>
            <person name="Cuomo C.A."/>
            <person name="Bakkeren G."/>
            <person name="Szabo L."/>
            <person name="Khalil H."/>
            <person name="Joly D."/>
            <person name="Goldberg J."/>
            <person name="Young S."/>
            <person name="Zeng Q."/>
            <person name="Fellers J."/>
        </authorList>
    </citation>
    <scope>NUCLEOTIDE SEQUENCE [LARGE SCALE GENOMIC DNA]</scope>
    <source>
        <strain evidence="1">1-1 BBBD Race 1</strain>
    </source>
</reference>
<reference evidence="1" key="1">
    <citation type="submission" date="2009-11" db="EMBL/GenBank/DDBJ databases">
        <authorList>
            <consortium name="The Broad Institute Genome Sequencing Platform"/>
            <person name="Ward D."/>
            <person name="Feldgarden M."/>
            <person name="Earl A."/>
            <person name="Young S.K."/>
            <person name="Zeng Q."/>
            <person name="Koehrsen M."/>
            <person name="Alvarado L."/>
            <person name="Berlin A."/>
            <person name="Bochicchio J."/>
            <person name="Borenstein D."/>
            <person name="Chapman S.B."/>
            <person name="Chen Z."/>
            <person name="Engels R."/>
            <person name="Freedman E."/>
            <person name="Gellesch M."/>
            <person name="Goldberg J."/>
            <person name="Griggs A."/>
            <person name="Gujja S."/>
            <person name="Heilman E."/>
            <person name="Heiman D."/>
            <person name="Hepburn T."/>
            <person name="Howarth C."/>
            <person name="Jen D."/>
            <person name="Larson L."/>
            <person name="Lewis B."/>
            <person name="Mehta T."/>
            <person name="Park D."/>
            <person name="Pearson M."/>
            <person name="Roberts A."/>
            <person name="Saif S."/>
            <person name="Shea T."/>
            <person name="Shenoy N."/>
            <person name="Sisk P."/>
            <person name="Stolte C."/>
            <person name="Sykes S."/>
            <person name="Thomson T."/>
            <person name="Walk T."/>
            <person name="White J."/>
            <person name="Yandava C."/>
            <person name="Izard J."/>
            <person name="Baranova O.V."/>
            <person name="Blanton J.M."/>
            <person name="Tanner A.C."/>
            <person name="Dewhirst F.E."/>
            <person name="Haas B."/>
            <person name="Nusbaum C."/>
            <person name="Birren B."/>
        </authorList>
    </citation>
    <scope>NUCLEOTIDE SEQUENCE [LARGE SCALE GENOMIC DNA]</scope>
    <source>
        <strain evidence="1">1-1 BBBD Race 1</strain>
    </source>
</reference>
<proteinExistence type="predicted"/>
<dbReference type="SUPFAM" id="SSF56672">
    <property type="entry name" value="DNA/RNA polymerases"/>
    <property type="match status" value="1"/>
</dbReference>
<reference evidence="2" key="4">
    <citation type="submission" date="2025-05" db="UniProtKB">
        <authorList>
            <consortium name="EnsemblFungi"/>
        </authorList>
    </citation>
    <scope>IDENTIFICATION</scope>
    <source>
        <strain evidence="2">isolate 1-1 / race 1 (BBBD)</strain>
    </source>
</reference>
<dbReference type="EnsemblFungi" id="PTTG_11303-t43_1">
    <property type="protein sequence ID" value="PTTG_11303-t43_1-p1"/>
    <property type="gene ID" value="PTTG_11303"/>
</dbReference>
<keyword evidence="3" id="KW-1185">Reference proteome</keyword>
<feature type="non-terminal residue" evidence="1">
    <location>
        <position position="1"/>
    </location>
</feature>
<evidence type="ECO:0000313" key="2">
    <source>
        <dbReference type="EnsemblFungi" id="PTTG_11303-t43_1-p1"/>
    </source>
</evidence>
<evidence type="ECO:0008006" key="4">
    <source>
        <dbReference type="Google" id="ProtNLM"/>
    </source>
</evidence>
<dbReference type="EMBL" id="ADAS02000007">
    <property type="protein sequence ID" value="OAV98460.1"/>
    <property type="molecule type" value="Genomic_DNA"/>
</dbReference>